<gene>
    <name evidence="1" type="ORF">BA92_12665</name>
</gene>
<evidence type="ECO:0000313" key="1">
    <source>
        <dbReference type="EMBL" id="KIO44213.1"/>
    </source>
</evidence>
<accession>A0A0C3MCQ8</accession>
<dbReference type="EMBL" id="JPIU01000040">
    <property type="protein sequence ID" value="KIO44213.1"/>
    <property type="molecule type" value="Genomic_DNA"/>
</dbReference>
<dbReference type="Proteomes" id="UP000031980">
    <property type="component" value="Unassembled WGS sequence"/>
</dbReference>
<dbReference type="SUPFAM" id="SSF52833">
    <property type="entry name" value="Thioredoxin-like"/>
    <property type="match status" value="1"/>
</dbReference>
<dbReference type="AlphaFoldDB" id="A0A0C3MCQ8"/>
<protein>
    <recommendedName>
        <fullName evidence="3">Alkyl hydroperoxide reductase subunit C/ Thiol specific antioxidant domain-containing protein</fullName>
    </recommendedName>
</protein>
<proteinExistence type="predicted"/>
<name>A0A0C3MCQ8_9PORP</name>
<comment type="caution">
    <text evidence="1">The sequence shown here is derived from an EMBL/GenBank/DDBJ whole genome shotgun (WGS) entry which is preliminary data.</text>
</comment>
<evidence type="ECO:0000313" key="2">
    <source>
        <dbReference type="Proteomes" id="UP000031980"/>
    </source>
</evidence>
<sequence length="159" mass="18676">MEKNIQKEWRGKKIAFPTTLEAKFLGEDTTCNDLLNKCYSILVYVDSNECSECRLQLYEWYKKITETRAYSDSLAFLFVAHVENPKQVVILSKQNNFRYPIFFDKKGMMGKLNKFPDSYQFKTFLLNEKKEVVLMGTPIGNDELWRLYKEVIISGIKGK</sequence>
<reference evidence="1 2" key="1">
    <citation type="submission" date="2014-07" db="EMBL/GenBank/DDBJ databases">
        <title>Porphyromonadaceae bacterium OUH 308042 = ATCC BAA-2681 = DSM 28342 draft genome.</title>
        <authorList>
            <person name="Sydenham T.V."/>
            <person name="Hasman H."/>
            <person name="Justensen U.S."/>
        </authorList>
    </citation>
    <scope>NUCLEOTIDE SEQUENCE [LARGE SCALE GENOMIC DNA]</scope>
    <source>
        <strain evidence="1 2">OUH 308042</strain>
    </source>
</reference>
<evidence type="ECO:0008006" key="3">
    <source>
        <dbReference type="Google" id="ProtNLM"/>
    </source>
</evidence>
<organism evidence="1 2">
    <name type="scientific">Sanguibacteroides justesenii</name>
    <dbReference type="NCBI Taxonomy" id="1547597"/>
    <lineage>
        <taxon>Bacteria</taxon>
        <taxon>Pseudomonadati</taxon>
        <taxon>Bacteroidota</taxon>
        <taxon>Bacteroidia</taxon>
        <taxon>Bacteroidales</taxon>
        <taxon>Porphyromonadaceae</taxon>
        <taxon>Sanguibacteroides</taxon>
    </lineage>
</organism>
<keyword evidence="2" id="KW-1185">Reference proteome</keyword>
<dbReference type="InterPro" id="IPR036249">
    <property type="entry name" value="Thioredoxin-like_sf"/>
</dbReference>
<dbReference type="Gene3D" id="3.40.30.10">
    <property type="entry name" value="Glutaredoxin"/>
    <property type="match status" value="1"/>
</dbReference>